<dbReference type="AlphaFoldDB" id="A0A382K7W6"/>
<dbReference type="Pfam" id="PF03465">
    <property type="entry name" value="eRF1_3"/>
    <property type="match status" value="1"/>
</dbReference>
<reference evidence="2" key="1">
    <citation type="submission" date="2018-05" db="EMBL/GenBank/DDBJ databases">
        <authorList>
            <person name="Lanie J.A."/>
            <person name="Ng W.-L."/>
            <person name="Kazmierczak K.M."/>
            <person name="Andrzejewski T.M."/>
            <person name="Davidsen T.M."/>
            <person name="Wayne K.J."/>
            <person name="Tettelin H."/>
            <person name="Glass J.I."/>
            <person name="Rusch D."/>
            <person name="Podicherti R."/>
            <person name="Tsui H.-C.T."/>
            <person name="Winkler M.E."/>
        </authorList>
    </citation>
    <scope>NUCLEOTIDE SEQUENCE</scope>
</reference>
<dbReference type="Pfam" id="PF18854">
    <property type="entry name" value="baeRF_family10"/>
    <property type="match status" value="1"/>
</dbReference>
<gene>
    <name evidence="2" type="ORF">METZ01_LOCUS272619</name>
</gene>
<dbReference type="InterPro" id="IPR004403">
    <property type="entry name" value="Peptide_chain-rel_eRF1/aRF1"/>
</dbReference>
<dbReference type="EMBL" id="UINC01078567">
    <property type="protein sequence ID" value="SVC19765.1"/>
    <property type="molecule type" value="Genomic_DNA"/>
</dbReference>
<feature type="domain" description="eRF1" evidence="1">
    <location>
        <begin position="256"/>
        <end position="368"/>
    </location>
</feature>
<dbReference type="InterPro" id="IPR005142">
    <property type="entry name" value="eRF1_3"/>
</dbReference>
<evidence type="ECO:0000259" key="1">
    <source>
        <dbReference type="Pfam" id="PF03465"/>
    </source>
</evidence>
<name>A0A382K7W6_9ZZZZ</name>
<dbReference type="InterPro" id="IPR042226">
    <property type="entry name" value="eFR1_2_sf"/>
</dbReference>
<proteinExistence type="predicted"/>
<dbReference type="Gene3D" id="3.30.1330.30">
    <property type="match status" value="1"/>
</dbReference>
<dbReference type="SUPFAM" id="SSF53137">
    <property type="entry name" value="Translational machinery components"/>
    <property type="match status" value="1"/>
</dbReference>
<organism evidence="2">
    <name type="scientific">marine metagenome</name>
    <dbReference type="NCBI Taxonomy" id="408172"/>
    <lineage>
        <taxon>unclassified sequences</taxon>
        <taxon>metagenomes</taxon>
        <taxon>ecological metagenomes</taxon>
    </lineage>
</organism>
<protein>
    <recommendedName>
        <fullName evidence="1">eRF1 domain-containing protein</fullName>
    </recommendedName>
</protein>
<dbReference type="InterPro" id="IPR029064">
    <property type="entry name" value="Ribosomal_eL30-like_sf"/>
</dbReference>
<sequence length="368" mass="42252">MNVKNIHDIDLRYLSEITSNSRAFLSLYFNGIDNWKIESRKLKKIEVLLRKQPDELEHFKMNVKMLEKELKNNPKYKLGSVAAFCCWAMDFCEVYALPVPVSNMTRIDSSPFIRPLAELNDDYESYAVVITDNRSTKIFLVSSGVSSGVMKNIKGNIKNQVKVGGWSQKRYSRRRDNQIHHYSKEIASELVRMDKDETFNRIILVGSKETIKGIRSLLPPSIKNKEIIDKTIDLGRSEKEIKTEIDKLIGKLEVETEKNLWEKLKNELFQGGLGVVGIDEVIRYAEEGRIDCAIIEKNLYISGVRCRKCEHLQINMMQCSKCKSNNTFEVGIINELVELLTKSNAEIEFCEKIEELQILGGVGGLLRY</sequence>
<dbReference type="PANTHER" id="PTHR10113">
    <property type="entry name" value="PEPTIDE CHAIN RELEASE FACTOR SUBUNIT 1"/>
    <property type="match status" value="1"/>
</dbReference>
<dbReference type="SUPFAM" id="SSF55315">
    <property type="entry name" value="L30e-like"/>
    <property type="match status" value="1"/>
</dbReference>
<evidence type="ECO:0000313" key="2">
    <source>
        <dbReference type="EMBL" id="SVC19765.1"/>
    </source>
</evidence>
<dbReference type="Gene3D" id="3.30.420.60">
    <property type="entry name" value="eRF1 domain 2"/>
    <property type="match status" value="1"/>
</dbReference>
<accession>A0A382K7W6</accession>
<dbReference type="GO" id="GO:0003747">
    <property type="term" value="F:translation release factor activity"/>
    <property type="evidence" value="ECO:0007669"/>
    <property type="project" value="InterPro"/>
</dbReference>
<dbReference type="InterPro" id="IPR041202">
    <property type="entry name" value="BaeRF_family10"/>
</dbReference>